<protein>
    <submittedName>
        <fullName evidence="1">Fe-S-cluster containining protein</fullName>
    </submittedName>
</protein>
<dbReference type="EMBL" id="JAUSWN010000016">
    <property type="protein sequence ID" value="MDQ0480263.1"/>
    <property type="molecule type" value="Genomic_DNA"/>
</dbReference>
<evidence type="ECO:0000313" key="1">
    <source>
        <dbReference type="EMBL" id="MDQ0480263.1"/>
    </source>
</evidence>
<evidence type="ECO:0000313" key="2">
    <source>
        <dbReference type="Proteomes" id="UP001224418"/>
    </source>
</evidence>
<sequence>MNLRMSPLYSDLDRGDGVCRYFNCNIKLCSIYENRPEKCNVDKTYERYYKETMSKEQYYKLNYEACERLKKERKKDVSSNIE</sequence>
<name>A0ABU0JVV0_HATLI</name>
<keyword evidence="2" id="KW-1185">Reference proteome</keyword>
<dbReference type="Proteomes" id="UP001224418">
    <property type="component" value="Unassembled WGS sequence"/>
</dbReference>
<organism evidence="1 2">
    <name type="scientific">Hathewaya limosa</name>
    <name type="common">Clostridium limosum</name>
    <dbReference type="NCBI Taxonomy" id="1536"/>
    <lineage>
        <taxon>Bacteria</taxon>
        <taxon>Bacillati</taxon>
        <taxon>Bacillota</taxon>
        <taxon>Clostridia</taxon>
        <taxon>Eubacteriales</taxon>
        <taxon>Clostridiaceae</taxon>
        <taxon>Hathewaya</taxon>
    </lineage>
</organism>
<accession>A0ABU0JVV0</accession>
<reference evidence="1 2" key="1">
    <citation type="submission" date="2023-07" db="EMBL/GenBank/DDBJ databases">
        <title>Genomic Encyclopedia of Type Strains, Phase IV (KMG-IV): sequencing the most valuable type-strain genomes for metagenomic binning, comparative biology and taxonomic classification.</title>
        <authorList>
            <person name="Goeker M."/>
        </authorList>
    </citation>
    <scope>NUCLEOTIDE SEQUENCE [LARGE SCALE GENOMIC DNA]</scope>
    <source>
        <strain evidence="1 2">DSM 1400</strain>
    </source>
</reference>
<gene>
    <name evidence="1" type="ORF">QOZ93_002011</name>
</gene>
<comment type="caution">
    <text evidence="1">The sequence shown here is derived from an EMBL/GenBank/DDBJ whole genome shotgun (WGS) entry which is preliminary data.</text>
</comment>
<proteinExistence type="predicted"/>